<sequence>DLKKLANFIEIAHWVKVPATAMGNAFDYIIQLASPVMVSAQVSALQRDYFGAHGYFKLKGLDDSEVMTSKEGKIREFHTEWMLPERPEKEI</sequence>
<dbReference type="InterPro" id="IPR008927">
    <property type="entry name" value="6-PGluconate_DH-like_C_sf"/>
</dbReference>
<dbReference type="Gene3D" id="1.20.5.320">
    <property type="entry name" value="6-Phosphogluconate Dehydrogenase, domain 3"/>
    <property type="match status" value="1"/>
</dbReference>
<gene>
    <name evidence="1" type="ORF">S06H3_36978</name>
</gene>
<feature type="non-terminal residue" evidence="1">
    <location>
        <position position="1"/>
    </location>
</feature>
<evidence type="ECO:0000313" key="1">
    <source>
        <dbReference type="EMBL" id="GAI20081.1"/>
    </source>
</evidence>
<accession>X1MPY7</accession>
<comment type="caution">
    <text evidence="1">The sequence shown here is derived from an EMBL/GenBank/DDBJ whole genome shotgun (WGS) entry which is preliminary data.</text>
</comment>
<organism evidence="1">
    <name type="scientific">marine sediment metagenome</name>
    <dbReference type="NCBI Taxonomy" id="412755"/>
    <lineage>
        <taxon>unclassified sequences</taxon>
        <taxon>metagenomes</taxon>
        <taxon>ecological metagenomes</taxon>
    </lineage>
</organism>
<name>X1MPY7_9ZZZZ</name>
<dbReference type="SUPFAM" id="SSF48179">
    <property type="entry name" value="6-phosphogluconate dehydrogenase C-terminal domain-like"/>
    <property type="match status" value="1"/>
</dbReference>
<dbReference type="EMBL" id="BARV01022426">
    <property type="protein sequence ID" value="GAI20081.1"/>
    <property type="molecule type" value="Genomic_DNA"/>
</dbReference>
<protein>
    <submittedName>
        <fullName evidence="1">Uncharacterized protein</fullName>
    </submittedName>
</protein>
<reference evidence="1" key="1">
    <citation type="journal article" date="2014" name="Front. Microbiol.">
        <title>High frequency of phylogenetically diverse reductive dehalogenase-homologous genes in deep subseafloor sedimentary metagenomes.</title>
        <authorList>
            <person name="Kawai M."/>
            <person name="Futagami T."/>
            <person name="Toyoda A."/>
            <person name="Takaki Y."/>
            <person name="Nishi S."/>
            <person name="Hori S."/>
            <person name="Arai W."/>
            <person name="Tsubouchi T."/>
            <person name="Morono Y."/>
            <person name="Uchiyama I."/>
            <person name="Ito T."/>
            <person name="Fujiyama A."/>
            <person name="Inagaki F."/>
            <person name="Takami H."/>
        </authorList>
    </citation>
    <scope>NUCLEOTIDE SEQUENCE</scope>
    <source>
        <strain evidence="1">Expedition CK06-06</strain>
    </source>
</reference>
<dbReference type="AlphaFoldDB" id="X1MPY7"/>
<proteinExistence type="predicted"/>